<reference evidence="4" key="1">
    <citation type="submission" date="2021-01" db="EMBL/GenBank/DDBJ databases">
        <authorList>
            <consortium name="Genoscope - CEA"/>
            <person name="William W."/>
        </authorList>
    </citation>
    <scope>NUCLEOTIDE SEQUENCE</scope>
</reference>
<keyword evidence="2" id="KW-0175">Coiled coil</keyword>
<comment type="similarity">
    <text evidence="1">Belongs to the TRAFAC class myosin-kinesin ATPase superfamily. Kinesin family.</text>
</comment>
<dbReference type="GO" id="GO:0008017">
    <property type="term" value="F:microtubule binding"/>
    <property type="evidence" value="ECO:0007669"/>
    <property type="project" value="InterPro"/>
</dbReference>
<dbReference type="Pfam" id="PF00225">
    <property type="entry name" value="Kinesin"/>
    <property type="match status" value="1"/>
</dbReference>
<comment type="caution">
    <text evidence="4">The sequence shown here is derived from an EMBL/GenBank/DDBJ whole genome shotgun (WGS) entry which is preliminary data.</text>
</comment>
<gene>
    <name evidence="4" type="ORF">PSON_ATCC_30995.1.T0020158</name>
</gene>
<dbReference type="InterPro" id="IPR001752">
    <property type="entry name" value="Kinesin_motor_dom"/>
</dbReference>
<dbReference type="InterPro" id="IPR027640">
    <property type="entry name" value="Kinesin-like_fam"/>
</dbReference>
<comment type="caution">
    <text evidence="1">Lacks conserved residue(s) required for the propagation of feature annotation.</text>
</comment>
<accession>A0A8S1JWR5</accession>
<feature type="coiled-coil region" evidence="2">
    <location>
        <begin position="180"/>
        <end position="217"/>
    </location>
</feature>
<protein>
    <recommendedName>
        <fullName evidence="3">Kinesin motor domain-containing protein</fullName>
    </recommendedName>
</protein>
<proteinExistence type="inferred from homology"/>
<evidence type="ECO:0000256" key="1">
    <source>
        <dbReference type="PROSITE-ProRule" id="PRU00283"/>
    </source>
</evidence>
<name>A0A8S1JWR5_9CILI</name>
<evidence type="ECO:0000313" key="4">
    <source>
        <dbReference type="EMBL" id="CAD8046971.1"/>
    </source>
</evidence>
<dbReference type="Proteomes" id="UP000692954">
    <property type="component" value="Unassembled WGS sequence"/>
</dbReference>
<dbReference type="GO" id="GO:0007018">
    <property type="term" value="P:microtubule-based movement"/>
    <property type="evidence" value="ECO:0007669"/>
    <property type="project" value="InterPro"/>
</dbReference>
<dbReference type="PANTHER" id="PTHR24115">
    <property type="entry name" value="KINESIN-RELATED"/>
    <property type="match status" value="1"/>
</dbReference>
<organism evidence="4 5">
    <name type="scientific">Paramecium sonneborni</name>
    <dbReference type="NCBI Taxonomy" id="65129"/>
    <lineage>
        <taxon>Eukaryota</taxon>
        <taxon>Sar</taxon>
        <taxon>Alveolata</taxon>
        <taxon>Ciliophora</taxon>
        <taxon>Intramacronucleata</taxon>
        <taxon>Oligohymenophorea</taxon>
        <taxon>Peniculida</taxon>
        <taxon>Parameciidae</taxon>
        <taxon>Paramecium</taxon>
    </lineage>
</organism>
<dbReference type="PANTHER" id="PTHR24115:SF996">
    <property type="entry name" value="PUTATIVE-RELATED"/>
    <property type="match status" value="1"/>
</dbReference>
<evidence type="ECO:0000313" key="5">
    <source>
        <dbReference type="Proteomes" id="UP000692954"/>
    </source>
</evidence>
<sequence>MVRQKLEELTLCMDFHLLPILINQESYHDHFIVFLPTFKQNLILVLHSWLEHHIYKFIMNLLEIFFDLIINYKKRGVFVENLSEWAVCFPPEIYQFMGRGNAKRVTASTRMNDIVNSILQLYIIKYSYNLFVIQFKNQQIICIKIIYQNFDLLQIIILIQTNQNYQIFTINHQEVMLFLQYQLSKQKKQLKVKEQELENQIQQIQLVVKEYESQELQVFVQKNQKKINKSLSALVNDISALTEEKQLKSYIPYRDSKKTRLLEDSSGGNCKTTFMAMIQKNHLKNKI</sequence>
<dbReference type="AlphaFoldDB" id="A0A8S1JWR5"/>
<dbReference type="GO" id="GO:0005871">
    <property type="term" value="C:kinesin complex"/>
    <property type="evidence" value="ECO:0007669"/>
    <property type="project" value="TreeGrafter"/>
</dbReference>
<dbReference type="EMBL" id="CAJJDN010000002">
    <property type="protein sequence ID" value="CAD8046971.1"/>
    <property type="molecule type" value="Genomic_DNA"/>
</dbReference>
<dbReference type="PROSITE" id="PS50067">
    <property type="entry name" value="KINESIN_MOTOR_2"/>
    <property type="match status" value="1"/>
</dbReference>
<dbReference type="SMART" id="SM00129">
    <property type="entry name" value="KISc"/>
    <property type="match status" value="1"/>
</dbReference>
<evidence type="ECO:0000256" key="2">
    <source>
        <dbReference type="SAM" id="Coils"/>
    </source>
</evidence>
<evidence type="ECO:0000259" key="3">
    <source>
        <dbReference type="PROSITE" id="PS50067"/>
    </source>
</evidence>
<dbReference type="GO" id="GO:0016887">
    <property type="term" value="F:ATP hydrolysis activity"/>
    <property type="evidence" value="ECO:0007669"/>
    <property type="project" value="TreeGrafter"/>
</dbReference>
<feature type="domain" description="Kinesin motor" evidence="3">
    <location>
        <begin position="225"/>
        <end position="287"/>
    </location>
</feature>
<dbReference type="GO" id="GO:0003777">
    <property type="term" value="F:microtubule motor activity"/>
    <property type="evidence" value="ECO:0007669"/>
    <property type="project" value="InterPro"/>
</dbReference>
<keyword evidence="5" id="KW-1185">Reference proteome</keyword>
<dbReference type="GO" id="GO:0005874">
    <property type="term" value="C:microtubule"/>
    <property type="evidence" value="ECO:0007669"/>
    <property type="project" value="TreeGrafter"/>
</dbReference>
<dbReference type="GO" id="GO:0005524">
    <property type="term" value="F:ATP binding"/>
    <property type="evidence" value="ECO:0007669"/>
    <property type="project" value="InterPro"/>
</dbReference>